<name>I1DXR3_9GAMM</name>
<dbReference type="EMBL" id="BAFK01000008">
    <property type="protein sequence ID" value="GAB58841.1"/>
    <property type="molecule type" value="Genomic_DNA"/>
</dbReference>
<sequence length="54" mass="6137">MLPGDQRLFSSLLPLIAKKAVLVRSHRFFAQFVTIFCNDFIGQHVYNIAALTDL</sequence>
<comment type="caution">
    <text evidence="1">The sequence shown here is derived from an EMBL/GenBank/DDBJ whole genome shotgun (WGS) entry which is preliminary data.</text>
</comment>
<organism evidence="1 2">
    <name type="scientific">Rheinheimera nanhaiensis E407-8</name>
    <dbReference type="NCBI Taxonomy" id="562729"/>
    <lineage>
        <taxon>Bacteria</taxon>
        <taxon>Pseudomonadati</taxon>
        <taxon>Pseudomonadota</taxon>
        <taxon>Gammaproteobacteria</taxon>
        <taxon>Chromatiales</taxon>
        <taxon>Chromatiaceae</taxon>
        <taxon>Rheinheimera</taxon>
    </lineage>
</organism>
<accession>I1DXR3</accession>
<dbReference type="AlphaFoldDB" id="I1DXR3"/>
<evidence type="ECO:0000313" key="1">
    <source>
        <dbReference type="EMBL" id="GAB58841.1"/>
    </source>
</evidence>
<proteinExistence type="predicted"/>
<dbReference type="Proteomes" id="UP000004374">
    <property type="component" value="Unassembled WGS sequence"/>
</dbReference>
<dbReference type="STRING" id="562729.RNAN_1829"/>
<reference evidence="1 2" key="1">
    <citation type="journal article" date="2012" name="J. Bacteriol.">
        <title>Genome Sequence of the Protease-Producing Bacterium Rheinheimera nanhaiensis E407-8T, Isolated from Deep-Sea Sediment of the South China Sea.</title>
        <authorList>
            <person name="Zhang X.-Y."/>
            <person name="Zhang Y.-J."/>
            <person name="Qin Q.-L."/>
            <person name="Xie B.-B."/>
            <person name="Chen X.-L."/>
            <person name="Zhou B.-C."/>
            <person name="Zhang Y.-Z."/>
        </authorList>
    </citation>
    <scope>NUCLEOTIDE SEQUENCE [LARGE SCALE GENOMIC DNA]</scope>
    <source>
        <strain evidence="1 2">E407-8</strain>
    </source>
</reference>
<evidence type="ECO:0000313" key="2">
    <source>
        <dbReference type="Proteomes" id="UP000004374"/>
    </source>
</evidence>
<keyword evidence="2" id="KW-1185">Reference proteome</keyword>
<protein>
    <submittedName>
        <fullName evidence="1">Uncharacterized protein</fullName>
    </submittedName>
</protein>
<gene>
    <name evidence="1" type="ORF">RNAN_1829</name>
</gene>